<sequence length="206" mass="23740">MAEQQRNPTEADDEVTILITPTIERDYRRRNVFEEMWSERADKVMPGGAFVHRGVCVEFAEEILEDAREQRFTSDGPRGNRAAYTALVRQITGELRRFHESQTLPDPGRDAMLTAAPPSPARFKVGDAAAIWAPGEDYHLQLVEIVDEYRLRRVTTSCGEYMDQHGKRVTYFHGYLAKAPGDRAYVFPLHQLRDPDQNVRHLRRIQ</sequence>
<proteinExistence type="predicted"/>
<organism evidence="1 2">
    <name type="scientific">Ramlibacter lithotrophicus</name>
    <dbReference type="NCBI Taxonomy" id="2606681"/>
    <lineage>
        <taxon>Bacteria</taxon>
        <taxon>Pseudomonadati</taxon>
        <taxon>Pseudomonadota</taxon>
        <taxon>Betaproteobacteria</taxon>
        <taxon>Burkholderiales</taxon>
        <taxon>Comamonadaceae</taxon>
        <taxon>Ramlibacter</taxon>
    </lineage>
</organism>
<dbReference type="Proteomes" id="UP000521868">
    <property type="component" value="Unassembled WGS sequence"/>
</dbReference>
<protein>
    <submittedName>
        <fullName evidence="1">Uncharacterized protein</fullName>
    </submittedName>
</protein>
<dbReference type="EMBL" id="VTOX01000001">
    <property type="protein sequence ID" value="NKE64521.1"/>
    <property type="molecule type" value="Genomic_DNA"/>
</dbReference>
<reference evidence="1 2" key="1">
    <citation type="journal article" date="2020" name="Nature">
        <title>Bacterial chemolithoautotrophy via manganese oxidation.</title>
        <authorList>
            <person name="Yu H."/>
            <person name="Leadbetter J.R."/>
        </authorList>
    </citation>
    <scope>NUCLEOTIDE SEQUENCE [LARGE SCALE GENOMIC DNA]</scope>
    <source>
        <strain evidence="1 2">RBP-1</strain>
    </source>
</reference>
<dbReference type="AlphaFoldDB" id="A0A7X6I4R6"/>
<gene>
    <name evidence="1" type="ORF">RAMLITH_01700</name>
</gene>
<name>A0A7X6I4R6_9BURK</name>
<accession>A0A7X6I4R6</accession>
<comment type="caution">
    <text evidence="1">The sequence shown here is derived from an EMBL/GenBank/DDBJ whole genome shotgun (WGS) entry which is preliminary data.</text>
</comment>
<evidence type="ECO:0000313" key="2">
    <source>
        <dbReference type="Proteomes" id="UP000521868"/>
    </source>
</evidence>
<dbReference type="RefSeq" id="WP_168105603.1">
    <property type="nucleotide sequence ID" value="NZ_VTOX01000001.1"/>
</dbReference>
<keyword evidence="2" id="KW-1185">Reference proteome</keyword>
<evidence type="ECO:0000313" key="1">
    <source>
        <dbReference type="EMBL" id="NKE64521.1"/>
    </source>
</evidence>